<name>A0AAW0Q328_9PEZI</name>
<evidence type="ECO:0000256" key="1">
    <source>
        <dbReference type="SAM" id="MobiDB-lite"/>
    </source>
</evidence>
<reference evidence="2 3" key="1">
    <citation type="submission" date="2023-01" db="EMBL/GenBank/DDBJ databases">
        <title>Analysis of 21 Apiospora genomes using comparative genomics revels a genus with tremendous synthesis potential of carbohydrate active enzymes and secondary metabolites.</title>
        <authorList>
            <person name="Sorensen T."/>
        </authorList>
    </citation>
    <scope>NUCLEOTIDE SEQUENCE [LARGE SCALE GENOMIC DNA]</scope>
    <source>
        <strain evidence="2 3">CBS 117206</strain>
    </source>
</reference>
<evidence type="ECO:0000313" key="2">
    <source>
        <dbReference type="EMBL" id="KAK8092767.1"/>
    </source>
</evidence>
<dbReference type="Gene3D" id="3.30.160.60">
    <property type="entry name" value="Classic Zinc Finger"/>
    <property type="match status" value="1"/>
</dbReference>
<keyword evidence="3" id="KW-1185">Reference proteome</keyword>
<dbReference type="EMBL" id="JAQQWP010000012">
    <property type="protein sequence ID" value="KAK8092767.1"/>
    <property type="molecule type" value="Genomic_DNA"/>
</dbReference>
<evidence type="ECO:0000313" key="3">
    <source>
        <dbReference type="Proteomes" id="UP001392437"/>
    </source>
</evidence>
<comment type="caution">
    <text evidence="2">The sequence shown here is derived from an EMBL/GenBank/DDBJ whole genome shotgun (WGS) entry which is preliminary data.</text>
</comment>
<dbReference type="Proteomes" id="UP001392437">
    <property type="component" value="Unassembled WGS sequence"/>
</dbReference>
<dbReference type="AlphaFoldDB" id="A0AAW0Q328"/>
<dbReference type="PANTHER" id="PTHR10622">
    <property type="entry name" value="HET DOMAIN-CONTAINING PROTEIN"/>
    <property type="match status" value="1"/>
</dbReference>
<feature type="region of interest" description="Disordered" evidence="1">
    <location>
        <begin position="260"/>
        <end position="282"/>
    </location>
</feature>
<protein>
    <submittedName>
        <fullName evidence="2">HET-domain-containing protein</fullName>
    </submittedName>
</protein>
<accession>A0AAW0Q328</accession>
<proteinExistence type="predicted"/>
<sequence>MNLLNTSTLELLWLDESESASLHAALSRCWDSGEILHDGQQSSSECEPKLGYSRLIGACVDAFGSRKLDWVCADAPSSVLLADSINVFYQWCSSCSIRLAYPDDMCASDPEEILAESSWIQRSWAHSMSIEKAIFWAAQSPVRRIEDAAYSLLLGVLDVSMQIVYAEEESMDLCVQNELPVTLGEATSDYSHDSYAKSWRLPITEVSLAAPTPTCRLAPGGQEDGLCMTASGFPDQSFWNGSLGVGLRIWRGSLARANSEQPFDVSGHDSSETPVLPTRQDVDSRASSMIAPAAKNDHLCLSDNAQSECDAISTSSTLEDDGSDETGDYEDCLFSSSAWDDQATELDPLFSELTGALAQTALDGFSGWLADCSSFQEQPQSIDSCHNNKRIKSRDVHSHAKAGLVEDGDHEIVETPGSKRWACPFYLHGISQDTQCLTRTDLRTIRDLKQHLCLNHRQPYYCPTCGTTFPRASARDRHITARTCSLEEWKGAPQGLSQDQLQRLARRCSPGTSEINQWYDIWNIIHSGDGVSSPRKRAPDAIFDGHAGICCLSSARLLVAAG</sequence>
<gene>
    <name evidence="2" type="ORF">PG999_014354</name>
</gene>
<organism evidence="2 3">
    <name type="scientific">Apiospora kogelbergensis</name>
    <dbReference type="NCBI Taxonomy" id="1337665"/>
    <lineage>
        <taxon>Eukaryota</taxon>
        <taxon>Fungi</taxon>
        <taxon>Dikarya</taxon>
        <taxon>Ascomycota</taxon>
        <taxon>Pezizomycotina</taxon>
        <taxon>Sordariomycetes</taxon>
        <taxon>Xylariomycetidae</taxon>
        <taxon>Amphisphaeriales</taxon>
        <taxon>Apiosporaceae</taxon>
        <taxon>Apiospora</taxon>
    </lineage>
</organism>
<dbReference type="PANTHER" id="PTHR10622:SF10">
    <property type="entry name" value="HET DOMAIN-CONTAINING PROTEIN"/>
    <property type="match status" value="1"/>
</dbReference>